<evidence type="ECO:0000259" key="4">
    <source>
        <dbReference type="Pfam" id="PF00724"/>
    </source>
</evidence>
<dbReference type="GO" id="GO:0010181">
    <property type="term" value="F:FMN binding"/>
    <property type="evidence" value="ECO:0007669"/>
    <property type="project" value="InterPro"/>
</dbReference>
<evidence type="ECO:0000313" key="6">
    <source>
        <dbReference type="Proteomes" id="UP000436006"/>
    </source>
</evidence>
<comment type="cofactor">
    <cofactor evidence="1">
        <name>FMN</name>
        <dbReference type="ChEBI" id="CHEBI:58210"/>
    </cofactor>
</comment>
<evidence type="ECO:0000256" key="3">
    <source>
        <dbReference type="ARBA" id="ARBA00023002"/>
    </source>
</evidence>
<dbReference type="PANTHER" id="PTHR22893:SF91">
    <property type="entry name" value="NADPH DEHYDROGENASE 2-RELATED"/>
    <property type="match status" value="1"/>
</dbReference>
<comment type="caution">
    <text evidence="5">The sequence shown here is derived from an EMBL/GenBank/DDBJ whole genome shotgun (WGS) entry which is preliminary data.</text>
</comment>
<dbReference type="GO" id="GO:0016628">
    <property type="term" value="F:oxidoreductase activity, acting on the CH-CH group of donors, NAD or NADP as acceptor"/>
    <property type="evidence" value="ECO:0007669"/>
    <property type="project" value="UniProtKB-ARBA"/>
</dbReference>
<dbReference type="AlphaFoldDB" id="A0A7K1SDV0"/>
<sequence>MAQTLFAAATLGNLTLQNHIVMAPMTRNRATADHAVTPIMTTYYAQRASAGLIITEGVAPSPNGNGYARVPGLYTKAQIAGWKNVTDAVHEKGGKIFAQLMHTGRISHVANMHEGAEVVAPSAIAAAGQIYTDTDGMQEQPTPRALTTDEVKQTVQEFVQAAQNAIEAGFDGVEIHGANGYLVEQFIRSTSNKRTDEYGGSAENNARFALEVAEKISQAIGKEKTGIRLSPYGPFNDMPYSPDDDKIYHYVAEKLSDYVVYVHLVDHSSMGAPAVDPAIVEAIRANYTGTLMLSGGYDAERAETALASGKADLIAFGRPFIANPDFVERIKTGAELNQPDFSTFYTTSEQGYTDYPALETVKA</sequence>
<gene>
    <name evidence="5" type="ORF">GO755_18195</name>
</gene>
<reference evidence="5 6" key="1">
    <citation type="submission" date="2019-12" db="EMBL/GenBank/DDBJ databases">
        <title>Spirosoma sp. HMF4905 genome sequencing and assembly.</title>
        <authorList>
            <person name="Kang H."/>
            <person name="Cha I."/>
            <person name="Kim H."/>
            <person name="Joh K."/>
        </authorList>
    </citation>
    <scope>NUCLEOTIDE SEQUENCE [LARGE SCALE GENOMIC DNA]</scope>
    <source>
        <strain evidence="5 6">HMF4905</strain>
    </source>
</reference>
<evidence type="ECO:0000313" key="5">
    <source>
        <dbReference type="EMBL" id="MVM31987.1"/>
    </source>
</evidence>
<evidence type="ECO:0000256" key="2">
    <source>
        <dbReference type="ARBA" id="ARBA00005979"/>
    </source>
</evidence>
<dbReference type="CDD" id="cd02933">
    <property type="entry name" value="OYE_like_FMN"/>
    <property type="match status" value="1"/>
</dbReference>
<dbReference type="PANTHER" id="PTHR22893">
    <property type="entry name" value="NADH OXIDOREDUCTASE-RELATED"/>
    <property type="match status" value="1"/>
</dbReference>
<organism evidence="5 6">
    <name type="scientific">Spirosoma arboris</name>
    <dbReference type="NCBI Taxonomy" id="2682092"/>
    <lineage>
        <taxon>Bacteria</taxon>
        <taxon>Pseudomonadati</taxon>
        <taxon>Bacteroidota</taxon>
        <taxon>Cytophagia</taxon>
        <taxon>Cytophagales</taxon>
        <taxon>Cytophagaceae</taxon>
        <taxon>Spirosoma</taxon>
    </lineage>
</organism>
<keyword evidence="3" id="KW-0560">Oxidoreductase</keyword>
<feature type="domain" description="NADH:flavin oxidoreductase/NADH oxidase N-terminal" evidence="4">
    <location>
        <begin position="5"/>
        <end position="337"/>
    </location>
</feature>
<dbReference type="Gene3D" id="3.20.20.70">
    <property type="entry name" value="Aldolase class I"/>
    <property type="match status" value="1"/>
</dbReference>
<dbReference type="Proteomes" id="UP000436006">
    <property type="component" value="Unassembled WGS sequence"/>
</dbReference>
<protein>
    <submittedName>
        <fullName evidence="5">Alkene reductase</fullName>
    </submittedName>
</protein>
<dbReference type="FunFam" id="3.20.20.70:FF:000059">
    <property type="entry name" value="N-ethylmaleimide reductase, FMN-linked"/>
    <property type="match status" value="1"/>
</dbReference>
<dbReference type="InterPro" id="IPR013785">
    <property type="entry name" value="Aldolase_TIM"/>
</dbReference>
<dbReference type="InterPro" id="IPR001155">
    <property type="entry name" value="OxRdtase_FMN_N"/>
</dbReference>
<comment type="similarity">
    <text evidence="2">Belongs to the NADH:flavin oxidoreductase/NADH oxidase family.</text>
</comment>
<keyword evidence="6" id="KW-1185">Reference proteome</keyword>
<dbReference type="InterPro" id="IPR045247">
    <property type="entry name" value="Oye-like"/>
</dbReference>
<proteinExistence type="inferred from homology"/>
<evidence type="ECO:0000256" key="1">
    <source>
        <dbReference type="ARBA" id="ARBA00001917"/>
    </source>
</evidence>
<dbReference type="RefSeq" id="WP_157586627.1">
    <property type="nucleotide sequence ID" value="NZ_WPIN01000006.1"/>
</dbReference>
<name>A0A7K1SDV0_9BACT</name>
<dbReference type="Pfam" id="PF00724">
    <property type="entry name" value="Oxidored_FMN"/>
    <property type="match status" value="1"/>
</dbReference>
<dbReference type="SUPFAM" id="SSF51395">
    <property type="entry name" value="FMN-linked oxidoreductases"/>
    <property type="match status" value="1"/>
</dbReference>
<accession>A0A7K1SDV0</accession>
<dbReference type="EMBL" id="WPIN01000006">
    <property type="protein sequence ID" value="MVM31987.1"/>
    <property type="molecule type" value="Genomic_DNA"/>
</dbReference>
<dbReference type="GO" id="GO:0005829">
    <property type="term" value="C:cytosol"/>
    <property type="evidence" value="ECO:0007669"/>
    <property type="project" value="UniProtKB-ARBA"/>
</dbReference>